<feature type="domain" description="RSE1/DDB1/CPSF1 first beta-propeller" evidence="1">
    <location>
        <begin position="10"/>
        <end position="241"/>
    </location>
</feature>
<dbReference type="InterPro" id="IPR018846">
    <property type="entry name" value="Beta-prop_RSE1/DDB1/CPSF1_1st"/>
</dbReference>
<dbReference type="Pfam" id="PF10433">
    <property type="entry name" value="Beta-prop_RSE1_1st"/>
    <property type="match status" value="1"/>
</dbReference>
<reference evidence="2" key="1">
    <citation type="submission" date="2022-07" db="EMBL/GenBank/DDBJ databases">
        <title>Phylogenomic reconstructions and comparative analyses of Kickxellomycotina fungi.</title>
        <authorList>
            <person name="Reynolds N.K."/>
            <person name="Stajich J.E."/>
            <person name="Barry K."/>
            <person name="Grigoriev I.V."/>
            <person name="Crous P."/>
            <person name="Smith M.E."/>
        </authorList>
    </citation>
    <scope>NUCLEOTIDE SEQUENCE</scope>
    <source>
        <strain evidence="2">BCRC 34381</strain>
    </source>
</reference>
<dbReference type="EMBL" id="JANBOI010000225">
    <property type="protein sequence ID" value="KAJ1732437.1"/>
    <property type="molecule type" value="Genomic_DNA"/>
</dbReference>
<evidence type="ECO:0000259" key="1">
    <source>
        <dbReference type="Pfam" id="PF10433"/>
    </source>
</evidence>
<proteinExistence type="predicted"/>
<dbReference type="Gene3D" id="2.130.10.10">
    <property type="entry name" value="YVTN repeat-like/Quinoprotein amine dehydrogenase"/>
    <property type="match status" value="2"/>
</dbReference>
<keyword evidence="3" id="KW-1185">Reference proteome</keyword>
<dbReference type="InterPro" id="IPR015943">
    <property type="entry name" value="WD40/YVTN_repeat-like_dom_sf"/>
</dbReference>
<dbReference type="AlphaFoldDB" id="A0A9W8CZ10"/>
<protein>
    <recommendedName>
        <fullName evidence="1">RSE1/DDB1/CPSF1 first beta-propeller domain-containing protein</fullName>
    </recommendedName>
</protein>
<name>A0A9W8CZ10_9FUNG</name>
<feature type="non-terminal residue" evidence="2">
    <location>
        <position position="758"/>
    </location>
</feature>
<organism evidence="2 3">
    <name type="scientific">Coemansia biformis</name>
    <dbReference type="NCBI Taxonomy" id="1286918"/>
    <lineage>
        <taxon>Eukaryota</taxon>
        <taxon>Fungi</taxon>
        <taxon>Fungi incertae sedis</taxon>
        <taxon>Zoopagomycota</taxon>
        <taxon>Kickxellomycotina</taxon>
        <taxon>Kickxellomycetes</taxon>
        <taxon>Kickxellales</taxon>
        <taxon>Kickxellaceae</taxon>
        <taxon>Coemansia</taxon>
    </lineage>
</organism>
<evidence type="ECO:0000313" key="2">
    <source>
        <dbReference type="EMBL" id="KAJ1732437.1"/>
    </source>
</evidence>
<comment type="caution">
    <text evidence="2">The sequence shown here is derived from an EMBL/GenBank/DDBJ whole genome shotgun (WGS) entry which is preliminary data.</text>
</comment>
<sequence length="758" mass="80428">MFAVDGPGMALEHICSAPIFANVLAMASIPAVPSARHAESCLMLSECGVLALVSAESVGDRTQLRLAEQSRVATDGEGRSSPRLLRKLAVDPLARAAAAVSWLEYIEITLLGQNRGAGSRLSGRRQHIQVGGAICDAAFLAPSQSETQRILLVAAVMDGQQQSVCLHLYETWAHAACDTSTLVAKLPLPFDMAMPVHLVPLPAFPEHFMLLTENEAVLVSALQVLSGDIHLHRQQLPRPDGGDCDLVRSFCVAGTMPIVNSAADEDYHRLRAPLRSPRSGQHVPASPVQPRLAREAQKVYISMQSGVLLRACVAPRPFIALEQIAPVEATRLALGDVMLFLGHHAAHPGSPAGSDAPLAHDHLFISGDCTDNVIVHVTAPSTNDTCHDEPVERMGGGGAEQAPVAPTMRLRSVLADHSPAVDCVLQQDAMYMTYRRAPHGAVQQIQFGHATWLGGVLVEAVGDDSRPTTSPVTRAWSLELHRPTEVDDALRAPCMTDPISCVVLQHAGTNMPVFEDVDGGWRVHEGLREVVAERHLVFAGCCGRDAHGGNTILCVFSDGADVVSLAAHDWRVAQSRCLVAAPVTHAITHGACAVAATGGGWAAVAVQPAKGVSPQETASAKQPRATLRVFRASRDGDGADGEGVLSVDIEHDVSCLRAFPVGGYIFVVVGTYEPGVRVYRVNTESEPASMELFPIDQRLRHAGDASDAFGHDVEIDGAASSAGLYPKAAVSDVYLLVSPDQSFVLAGLRSGLLAWAAV</sequence>
<evidence type="ECO:0000313" key="3">
    <source>
        <dbReference type="Proteomes" id="UP001143981"/>
    </source>
</evidence>
<accession>A0A9W8CZ10</accession>
<dbReference type="OrthoDB" id="20774at2759"/>
<dbReference type="Proteomes" id="UP001143981">
    <property type="component" value="Unassembled WGS sequence"/>
</dbReference>
<gene>
    <name evidence="2" type="ORF">LPJ61_002041</name>
</gene>